<dbReference type="EMBL" id="JYDS01000174">
    <property type="protein sequence ID" value="KRZ22412.1"/>
    <property type="molecule type" value="Genomic_DNA"/>
</dbReference>
<reference evidence="2 3" key="1">
    <citation type="submission" date="2015-01" db="EMBL/GenBank/DDBJ databases">
        <title>Evolution of Trichinella species and genotypes.</title>
        <authorList>
            <person name="Korhonen P.K."/>
            <person name="Edoardo P."/>
            <person name="Giuseppe L.R."/>
            <person name="Gasser R.B."/>
        </authorList>
    </citation>
    <scope>NUCLEOTIDE SEQUENCE [LARGE SCALE GENOMIC DNA]</scope>
    <source>
        <strain evidence="2">ISS588</strain>
    </source>
</reference>
<accession>A0A0V1II45</accession>
<keyword evidence="3" id="KW-1185">Reference proteome</keyword>
<evidence type="ECO:0000313" key="3">
    <source>
        <dbReference type="Proteomes" id="UP000054805"/>
    </source>
</evidence>
<evidence type="ECO:0000313" key="2">
    <source>
        <dbReference type="EMBL" id="KRZ22412.1"/>
    </source>
</evidence>
<sequence>MGEYGGKRRTEKDDKSDDTRYDTNALADGLCAALFVHISFTNWGDHSDWRTRRSSKGHLTSNKAGMVISPNQYQTVYRTDILNLHRGKKYKSVWEGVSKDSNQFYE</sequence>
<dbReference type="AlphaFoldDB" id="A0A0V1II45"/>
<gene>
    <name evidence="2" type="ORF">T4B_5143</name>
</gene>
<comment type="caution">
    <text evidence="2">The sequence shown here is derived from an EMBL/GenBank/DDBJ whole genome shotgun (WGS) entry which is preliminary data.</text>
</comment>
<name>A0A0V1II45_TRIPS</name>
<feature type="region of interest" description="Disordered" evidence="1">
    <location>
        <begin position="1"/>
        <end position="20"/>
    </location>
</feature>
<organism evidence="2 3">
    <name type="scientific">Trichinella pseudospiralis</name>
    <name type="common">Parasitic roundworm</name>
    <dbReference type="NCBI Taxonomy" id="6337"/>
    <lineage>
        <taxon>Eukaryota</taxon>
        <taxon>Metazoa</taxon>
        <taxon>Ecdysozoa</taxon>
        <taxon>Nematoda</taxon>
        <taxon>Enoplea</taxon>
        <taxon>Dorylaimia</taxon>
        <taxon>Trichinellida</taxon>
        <taxon>Trichinellidae</taxon>
        <taxon>Trichinella</taxon>
    </lineage>
</organism>
<proteinExistence type="predicted"/>
<evidence type="ECO:0000256" key="1">
    <source>
        <dbReference type="SAM" id="MobiDB-lite"/>
    </source>
</evidence>
<protein>
    <submittedName>
        <fullName evidence="2">Uncharacterized protein</fullName>
    </submittedName>
</protein>
<dbReference type="Proteomes" id="UP000054805">
    <property type="component" value="Unassembled WGS sequence"/>
</dbReference>